<keyword evidence="4" id="KW-1185">Reference proteome</keyword>
<dbReference type="Proteomes" id="UP001231189">
    <property type="component" value="Unassembled WGS sequence"/>
</dbReference>
<evidence type="ECO:0000259" key="2">
    <source>
        <dbReference type="Pfam" id="PF12937"/>
    </source>
</evidence>
<dbReference type="PANTHER" id="PTHR33110:SF108">
    <property type="entry name" value="OS11G0154200 PROTEIN"/>
    <property type="match status" value="1"/>
</dbReference>
<gene>
    <name evidence="3" type="ORF">QYE76_060961</name>
</gene>
<comment type="caution">
    <text evidence="3">The sequence shown here is derived from an EMBL/GenBank/DDBJ whole genome shotgun (WGS) entry which is preliminary data.</text>
</comment>
<evidence type="ECO:0000313" key="3">
    <source>
        <dbReference type="EMBL" id="KAK1643156.1"/>
    </source>
</evidence>
<dbReference type="AlphaFoldDB" id="A0AAD8W498"/>
<dbReference type="Pfam" id="PF03478">
    <property type="entry name" value="Beta-prop_KIB1-4"/>
    <property type="match status" value="1"/>
</dbReference>
<organism evidence="3 4">
    <name type="scientific">Lolium multiflorum</name>
    <name type="common">Italian ryegrass</name>
    <name type="synonym">Lolium perenne subsp. multiflorum</name>
    <dbReference type="NCBI Taxonomy" id="4521"/>
    <lineage>
        <taxon>Eukaryota</taxon>
        <taxon>Viridiplantae</taxon>
        <taxon>Streptophyta</taxon>
        <taxon>Embryophyta</taxon>
        <taxon>Tracheophyta</taxon>
        <taxon>Spermatophyta</taxon>
        <taxon>Magnoliopsida</taxon>
        <taxon>Liliopsida</taxon>
        <taxon>Poales</taxon>
        <taxon>Poaceae</taxon>
        <taxon>BOP clade</taxon>
        <taxon>Pooideae</taxon>
        <taxon>Poodae</taxon>
        <taxon>Poeae</taxon>
        <taxon>Poeae Chloroplast Group 2 (Poeae type)</taxon>
        <taxon>Loliodinae</taxon>
        <taxon>Loliinae</taxon>
        <taxon>Lolium</taxon>
    </lineage>
</organism>
<dbReference type="CDD" id="cd09917">
    <property type="entry name" value="F-box_SF"/>
    <property type="match status" value="1"/>
</dbReference>
<dbReference type="Pfam" id="PF12937">
    <property type="entry name" value="F-box-like"/>
    <property type="match status" value="1"/>
</dbReference>
<accession>A0AAD8W498</accession>
<dbReference type="InterPro" id="IPR001810">
    <property type="entry name" value="F-box_dom"/>
</dbReference>
<feature type="domain" description="KIB1-4 beta-propeller" evidence="1">
    <location>
        <begin position="131"/>
        <end position="283"/>
    </location>
</feature>
<feature type="domain" description="F-box" evidence="2">
    <location>
        <begin position="14"/>
        <end position="49"/>
    </location>
</feature>
<evidence type="ECO:0000313" key="4">
    <source>
        <dbReference type="Proteomes" id="UP001231189"/>
    </source>
</evidence>
<dbReference type="PANTHER" id="PTHR33110">
    <property type="entry name" value="F-BOX/KELCH-REPEAT PROTEIN-RELATED"/>
    <property type="match status" value="1"/>
</dbReference>
<dbReference type="EMBL" id="JAUUTY010000004">
    <property type="protein sequence ID" value="KAK1643156.1"/>
    <property type="molecule type" value="Genomic_DNA"/>
</dbReference>
<evidence type="ECO:0000259" key="1">
    <source>
        <dbReference type="Pfam" id="PF03478"/>
    </source>
</evidence>
<sequence length="328" mass="37265">MGGCICKPQTAAPWPDLPPEIAGRIFSCLPSHDDRLSFAAVSSRWRIAARLQNLLPPPVPCINLDHGRYQRLVDGEVRRFPAAKSYCAGTSFGGWLFYYHKGSGRCFLRAPVSGDPIELPTRPLPQSPDYVYTDIAFYDGKVFVLSRWEELFCHELFTVGGINHSLIPIVCHDMEAQPAMTTNSYLVVSSDKQKLLMVRWRRRANQPAIDMRVFEADFGKARWLELKDLGDQLLFLGRSGSMAFAATHTEYWGPRFRGGNRVFVLGTEWARSVEQAVYTKRDIPGYCIYDMISGKTSLVSLGRPRRTKSCTSGWFFPTSENLYHFKFR</sequence>
<proteinExistence type="predicted"/>
<dbReference type="SUPFAM" id="SSF81383">
    <property type="entry name" value="F-box domain"/>
    <property type="match status" value="1"/>
</dbReference>
<protein>
    <recommendedName>
        <fullName evidence="5">F-box domain-containing protein</fullName>
    </recommendedName>
</protein>
<dbReference type="InterPro" id="IPR005174">
    <property type="entry name" value="KIB1-4_b-propeller"/>
</dbReference>
<dbReference type="Gene3D" id="1.20.1280.50">
    <property type="match status" value="1"/>
</dbReference>
<evidence type="ECO:0008006" key="5">
    <source>
        <dbReference type="Google" id="ProtNLM"/>
    </source>
</evidence>
<dbReference type="InterPro" id="IPR036047">
    <property type="entry name" value="F-box-like_dom_sf"/>
</dbReference>
<name>A0AAD8W498_LOLMU</name>
<reference evidence="3" key="1">
    <citation type="submission" date="2023-07" db="EMBL/GenBank/DDBJ databases">
        <title>A chromosome-level genome assembly of Lolium multiflorum.</title>
        <authorList>
            <person name="Chen Y."/>
            <person name="Copetti D."/>
            <person name="Kolliker R."/>
            <person name="Studer B."/>
        </authorList>
    </citation>
    <scope>NUCLEOTIDE SEQUENCE</scope>
    <source>
        <strain evidence="3">02402/16</strain>
        <tissue evidence="3">Leaf</tissue>
    </source>
</reference>